<reference evidence="3" key="1">
    <citation type="submission" date="2009-08" db="EMBL/GenBank/DDBJ databases">
        <title>Annotation of Salpingoeca rosetta.</title>
        <authorList>
            <consortium name="The Broad Institute Genome Sequencing Platform"/>
            <person name="Russ C."/>
            <person name="Cuomo C."/>
            <person name="Burger G."/>
            <person name="Gray M.W."/>
            <person name="Holland P.W.H."/>
            <person name="King N."/>
            <person name="Lang F.B.F."/>
            <person name="Roger A.J."/>
            <person name="Ruiz-Trillo I."/>
            <person name="Young S.K."/>
            <person name="Zeng Q."/>
            <person name="Gargeya S."/>
            <person name="Alvarado L."/>
            <person name="Berlin A."/>
            <person name="Chapman S.B."/>
            <person name="Chen Z."/>
            <person name="Freedman E."/>
            <person name="Gellesch M."/>
            <person name="Goldberg J."/>
            <person name="Griggs A."/>
            <person name="Gujja S."/>
            <person name="Heilman E."/>
            <person name="Heiman D."/>
            <person name="Howarth C."/>
            <person name="Mehta T."/>
            <person name="Neiman D."/>
            <person name="Pearson M."/>
            <person name="Roberts A."/>
            <person name="Saif S."/>
            <person name="Shea T."/>
            <person name="Shenoy N."/>
            <person name="Sisk P."/>
            <person name="Stolte C."/>
            <person name="Sykes S."/>
            <person name="White J."/>
            <person name="Yandava C."/>
            <person name="Haas B."/>
            <person name="Nusbaum C."/>
            <person name="Birren B."/>
        </authorList>
    </citation>
    <scope>NUCLEOTIDE SEQUENCE [LARGE SCALE GENOMIC DNA]</scope>
    <source>
        <strain evidence="3">ATCC 50818</strain>
    </source>
</reference>
<dbReference type="Pfam" id="PF16126">
    <property type="entry name" value="DUF4838"/>
    <property type="match status" value="1"/>
</dbReference>
<dbReference type="eggNOG" id="ENOG502STPH">
    <property type="taxonomic scope" value="Eukaryota"/>
</dbReference>
<evidence type="ECO:0000256" key="2">
    <source>
        <dbReference type="SAM" id="SignalP"/>
    </source>
</evidence>
<keyword evidence="2" id="KW-0732">Signal</keyword>
<feature type="signal peptide" evidence="2">
    <location>
        <begin position="1"/>
        <end position="21"/>
    </location>
</feature>
<gene>
    <name evidence="3" type="ORF">PTSG_03040</name>
</gene>
<name>F2U431_SALR5</name>
<dbReference type="EMBL" id="GL832961">
    <property type="protein sequence ID" value="EGD82397.1"/>
    <property type="molecule type" value="Genomic_DNA"/>
</dbReference>
<dbReference type="PANTHER" id="PTHR47406:SF2">
    <property type="entry name" value="ALPHA GLUCURONIDASE N-TERMINAL DOMAIN-CONTAINING PROTEIN"/>
    <property type="match status" value="1"/>
</dbReference>
<dbReference type="PANTHER" id="PTHR47406">
    <property type="entry name" value="COAGULATION FACTOR 5/8 TYPE, C-TERMINAL"/>
    <property type="match status" value="1"/>
</dbReference>
<keyword evidence="1" id="KW-0378">Hydrolase</keyword>
<organism evidence="4">
    <name type="scientific">Salpingoeca rosetta (strain ATCC 50818 / BSB-021)</name>
    <dbReference type="NCBI Taxonomy" id="946362"/>
    <lineage>
        <taxon>Eukaryota</taxon>
        <taxon>Choanoflagellata</taxon>
        <taxon>Craspedida</taxon>
        <taxon>Salpingoecidae</taxon>
        <taxon>Salpingoeca</taxon>
    </lineage>
</organism>
<dbReference type="KEGG" id="sre:PTSG_03040"/>
<dbReference type="OrthoDB" id="10254694at2759"/>
<dbReference type="AlphaFoldDB" id="F2U431"/>
<dbReference type="Proteomes" id="UP000007799">
    <property type="component" value="Unassembled WGS sequence"/>
</dbReference>
<accession>F2U431</accession>
<feature type="chain" id="PRO_5003288387" description="DUF4838 domain-containing protein" evidence="2">
    <location>
        <begin position="22"/>
        <end position="604"/>
    </location>
</feature>
<dbReference type="InterPro" id="IPR032287">
    <property type="entry name" value="DUF4838"/>
</dbReference>
<dbReference type="InterPro" id="IPR029018">
    <property type="entry name" value="Hex-like_dom2"/>
</dbReference>
<evidence type="ECO:0008006" key="5">
    <source>
        <dbReference type="Google" id="ProtNLM"/>
    </source>
</evidence>
<evidence type="ECO:0000313" key="3">
    <source>
        <dbReference type="EMBL" id="EGD82397.1"/>
    </source>
</evidence>
<dbReference type="GeneID" id="16076216"/>
<dbReference type="RefSeq" id="XP_004995633.1">
    <property type="nucleotide sequence ID" value="XM_004995576.1"/>
</dbReference>
<evidence type="ECO:0000256" key="1">
    <source>
        <dbReference type="ARBA" id="ARBA00022801"/>
    </source>
</evidence>
<dbReference type="Gene3D" id="3.30.379.10">
    <property type="entry name" value="Chitobiase/beta-hexosaminidase domain 2-like"/>
    <property type="match status" value="1"/>
</dbReference>
<dbReference type="GO" id="GO:0016787">
    <property type="term" value="F:hydrolase activity"/>
    <property type="evidence" value="ECO:0007669"/>
    <property type="project" value="UniProtKB-KW"/>
</dbReference>
<proteinExistence type="predicted"/>
<protein>
    <recommendedName>
        <fullName evidence="5">DUF4838 domain-containing protein</fullName>
    </recommendedName>
</protein>
<keyword evidence="4" id="KW-1185">Reference proteome</keyword>
<sequence length="604" mass="66166">MLATMLVLLVAVVGVAPLATAAPSVDVCVATTASKVELHAADELATFLQQAIGTAATVNVVKSGACSPQGSDALTTFAVGYDAATACGLNHDLLDGLGLEGSYVDSGTHSKCFAIAGAEGAPRGALYGVYRYLNHGGVHFLSWNDTYVPLWDPKALPTLTNSTFVPELEYRANNEWGVSGHPTWGITQFINQGPYNASRGGSIVYASPPGFVHTSYRLFGDNTTGGGQHPPTDLFKTNNEWFWPHDDPKAYGQLCWSNASLVNYITRQVKAFLRAQPDATIISVSQNDNQNYCKDPAEMAIIKEEGSPIGPLLRAVNVIADAIKEEFPHVAVDTLAYQYTRPAPKITTPKPNVIVRLCSIECNFAKPLTDPSNKAFQTDITNWSAISQRLYIWNYVTNFAAFLAPFPNWRVIGANIRFFLAHGVRGIFEEGAYCGPGGDMDELKDYLIGQLLFNASQSDDAVIDRFLHLYYGAAGPHVATYMQLMENSTAATDYYMHESFDEHAKFLTPCAILDAATAFAQARAATSGVFQRRVDRTKLAAYYIILLRWDEMRAFAAAAKYPWPIEPKKKNAFNEFARVYHLEGITHLSESGHDLKWLEGRVLG</sequence>
<dbReference type="InParanoid" id="F2U431"/>
<evidence type="ECO:0000313" key="4">
    <source>
        <dbReference type="Proteomes" id="UP000007799"/>
    </source>
</evidence>